<reference evidence="2 3" key="1">
    <citation type="submission" date="2016-04" db="EMBL/GenBank/DDBJ databases">
        <title>Draft genome of Fonsecaea erecta CBS 125763.</title>
        <authorList>
            <person name="Weiss V.A."/>
            <person name="Vicente V.A."/>
            <person name="Raittz R.T."/>
            <person name="Moreno L.F."/>
            <person name="De Souza E.M."/>
            <person name="Pedrosa F.O."/>
            <person name="Steffens M.B."/>
            <person name="Faoro H."/>
            <person name="Tadra-Sfeir M.Z."/>
            <person name="Najafzadeh M.J."/>
            <person name="Felipe M.S."/>
            <person name="Teixeira M."/>
            <person name="Sun J."/>
            <person name="Xi L."/>
            <person name="Gomes R."/>
            <person name="De Azevedo C.M."/>
            <person name="Salgado C.G."/>
            <person name="Da Silva M.B."/>
            <person name="Nascimento M.F."/>
            <person name="Queiroz-Telles F."/>
            <person name="Attili D.S."/>
            <person name="Gorbushina A."/>
        </authorList>
    </citation>
    <scope>NUCLEOTIDE SEQUENCE [LARGE SCALE GENOMIC DNA]</scope>
    <source>
        <strain evidence="2 3">CBS 125763</strain>
    </source>
</reference>
<dbReference type="SUPFAM" id="SSF53639">
    <property type="entry name" value="AraD/HMP-PK domain-like"/>
    <property type="match status" value="1"/>
</dbReference>
<dbReference type="InterPro" id="IPR051017">
    <property type="entry name" value="Aldolase-II_Adducin_sf"/>
</dbReference>
<dbReference type="SMART" id="SM01007">
    <property type="entry name" value="Aldolase_II"/>
    <property type="match status" value="1"/>
</dbReference>
<dbReference type="InterPro" id="IPR036409">
    <property type="entry name" value="Aldolase_II/adducin_N_sf"/>
</dbReference>
<dbReference type="EMBL" id="LVYI01000005">
    <property type="protein sequence ID" value="OAP59348.1"/>
    <property type="molecule type" value="Genomic_DNA"/>
</dbReference>
<organism evidence="2 3">
    <name type="scientific">Fonsecaea erecta</name>
    <dbReference type="NCBI Taxonomy" id="1367422"/>
    <lineage>
        <taxon>Eukaryota</taxon>
        <taxon>Fungi</taxon>
        <taxon>Dikarya</taxon>
        <taxon>Ascomycota</taxon>
        <taxon>Pezizomycotina</taxon>
        <taxon>Eurotiomycetes</taxon>
        <taxon>Chaetothyriomycetidae</taxon>
        <taxon>Chaetothyriales</taxon>
        <taxon>Herpotrichiellaceae</taxon>
        <taxon>Fonsecaea</taxon>
    </lineage>
</organism>
<feature type="domain" description="Class II aldolase/adducin N-terminal" evidence="1">
    <location>
        <begin position="104"/>
        <end position="286"/>
    </location>
</feature>
<dbReference type="OrthoDB" id="3238794at2759"/>
<dbReference type="PANTHER" id="PTHR10672:SF39">
    <property type="entry name" value="CLASS II ALDOLASE_ADDUCIN N-TERMINAL DOMAIN-CONTAINING PROTEIN"/>
    <property type="match status" value="1"/>
</dbReference>
<dbReference type="Gene3D" id="3.40.225.10">
    <property type="entry name" value="Class II aldolase/adducin N-terminal domain"/>
    <property type="match status" value="1"/>
</dbReference>
<dbReference type="NCBIfam" id="NF004855">
    <property type="entry name" value="PRK06208.1"/>
    <property type="match status" value="1"/>
</dbReference>
<proteinExistence type="predicted"/>
<comment type="caution">
    <text evidence="2">The sequence shown here is derived from an EMBL/GenBank/DDBJ whole genome shotgun (WGS) entry which is preliminary data.</text>
</comment>
<protein>
    <recommendedName>
        <fullName evidence="1">Class II aldolase/adducin N-terminal domain-containing protein</fullName>
    </recommendedName>
</protein>
<gene>
    <name evidence="2" type="ORF">AYL99_06646</name>
</gene>
<evidence type="ECO:0000313" key="3">
    <source>
        <dbReference type="Proteomes" id="UP000078343"/>
    </source>
</evidence>
<dbReference type="Pfam" id="PF00596">
    <property type="entry name" value="Aldolase_II"/>
    <property type="match status" value="1"/>
</dbReference>
<dbReference type="Proteomes" id="UP000078343">
    <property type="component" value="Unassembled WGS sequence"/>
</dbReference>
<accession>A0A178ZHT8</accession>
<dbReference type="GO" id="GO:0005856">
    <property type="term" value="C:cytoskeleton"/>
    <property type="evidence" value="ECO:0007669"/>
    <property type="project" value="TreeGrafter"/>
</dbReference>
<dbReference type="RefSeq" id="XP_018692715.1">
    <property type="nucleotide sequence ID" value="XM_018838155.1"/>
</dbReference>
<dbReference type="GO" id="GO:0051015">
    <property type="term" value="F:actin filament binding"/>
    <property type="evidence" value="ECO:0007669"/>
    <property type="project" value="TreeGrafter"/>
</dbReference>
<dbReference type="AlphaFoldDB" id="A0A178ZHT8"/>
<dbReference type="FunFam" id="3.40.225.10:FF:000009">
    <property type="entry name" value="Class II aldolase/adducin N-terminal"/>
    <property type="match status" value="1"/>
</dbReference>
<dbReference type="PANTHER" id="PTHR10672">
    <property type="entry name" value="ADDUCIN"/>
    <property type="match status" value="1"/>
</dbReference>
<evidence type="ECO:0000313" key="2">
    <source>
        <dbReference type="EMBL" id="OAP59348.1"/>
    </source>
</evidence>
<dbReference type="InterPro" id="IPR001303">
    <property type="entry name" value="Aldolase_II/adducin_N"/>
</dbReference>
<sequence>MAISASIALRVVGNHARPRHVSRILVNPTGSSLLHMNTTRSISTSRTTPAAVAAQHITTPKDPPNFSPEFTYGAYQETGTRPVKRIRYPKFQSLESERAFRKLHHAVALRWLGYQGYNNEGAGGHVTVRDPVLPDHFWINPHGKSFSHMTPDDLVLMNPHGEVVEGGNMHSVNPAGWVIHSAVHEARPDVVAAVHCHSVPSKAFSALGCYIEPINQDACRFYQDHGLYSGFGGIAFKADEGHHIAAALGNTKGVILQNHGHLTVGKTVDGAAFLFGAMDRCIQAQLLADAACAGRGTTTIKVAHEEAEYSRNVYNDEMVYIMFQSA</sequence>
<dbReference type="STRING" id="1367422.A0A178ZHT8"/>
<keyword evidence="3" id="KW-1185">Reference proteome</keyword>
<dbReference type="GeneID" id="30010814"/>
<evidence type="ECO:0000259" key="1">
    <source>
        <dbReference type="SMART" id="SM01007"/>
    </source>
</evidence>
<name>A0A178ZHT8_9EURO</name>